<evidence type="ECO:0000313" key="10">
    <source>
        <dbReference type="Proteomes" id="UP001172155"/>
    </source>
</evidence>
<protein>
    <submittedName>
        <fullName evidence="9">Cytochrome P450 3A5</fullName>
    </submittedName>
</protein>
<dbReference type="GO" id="GO:0004497">
    <property type="term" value="F:monooxygenase activity"/>
    <property type="evidence" value="ECO:0007669"/>
    <property type="project" value="UniProtKB-KW"/>
</dbReference>
<evidence type="ECO:0000256" key="7">
    <source>
        <dbReference type="RuleBase" id="RU000461"/>
    </source>
</evidence>
<keyword evidence="4 6" id="KW-0479">Metal-binding</keyword>
<feature type="chain" id="PRO_5041449855" evidence="8">
    <location>
        <begin position="19"/>
        <end position="554"/>
    </location>
</feature>
<feature type="signal peptide" evidence="8">
    <location>
        <begin position="1"/>
        <end position="18"/>
    </location>
</feature>
<dbReference type="PANTHER" id="PTHR24305:SF166">
    <property type="entry name" value="CYTOCHROME P450 12A4, MITOCHONDRIAL-RELATED"/>
    <property type="match status" value="1"/>
</dbReference>
<evidence type="ECO:0000256" key="5">
    <source>
        <dbReference type="ARBA" id="ARBA00023004"/>
    </source>
</evidence>
<keyword evidence="7" id="KW-0560">Oxidoreductase</keyword>
<dbReference type="PANTHER" id="PTHR24305">
    <property type="entry name" value="CYTOCHROME P450"/>
    <property type="match status" value="1"/>
</dbReference>
<dbReference type="InterPro" id="IPR036396">
    <property type="entry name" value="Cyt_P450_sf"/>
</dbReference>
<dbReference type="PROSITE" id="PS00086">
    <property type="entry name" value="CYTOCHROME_P450"/>
    <property type="match status" value="1"/>
</dbReference>
<accession>A0AA40BR37</accession>
<dbReference type="PRINTS" id="PR00385">
    <property type="entry name" value="P450"/>
</dbReference>
<reference evidence="9" key="1">
    <citation type="submission" date="2023-06" db="EMBL/GenBank/DDBJ databases">
        <title>Genome-scale phylogeny and comparative genomics of the fungal order Sordariales.</title>
        <authorList>
            <consortium name="Lawrence Berkeley National Laboratory"/>
            <person name="Hensen N."/>
            <person name="Bonometti L."/>
            <person name="Westerberg I."/>
            <person name="Brannstrom I.O."/>
            <person name="Guillou S."/>
            <person name="Cros-Aarteil S."/>
            <person name="Calhoun S."/>
            <person name="Haridas S."/>
            <person name="Kuo A."/>
            <person name="Mondo S."/>
            <person name="Pangilinan J."/>
            <person name="Riley R."/>
            <person name="LaButti K."/>
            <person name="Andreopoulos B."/>
            <person name="Lipzen A."/>
            <person name="Chen C."/>
            <person name="Yanf M."/>
            <person name="Daum C."/>
            <person name="Ng V."/>
            <person name="Clum A."/>
            <person name="Steindorff A."/>
            <person name="Ohm R."/>
            <person name="Martin F."/>
            <person name="Silar P."/>
            <person name="Natvig D."/>
            <person name="Lalanne C."/>
            <person name="Gautier V."/>
            <person name="Ament-velasquez S.L."/>
            <person name="Kruys A."/>
            <person name="Hutchinson M.I."/>
            <person name="Powell A.J."/>
            <person name="Barry K."/>
            <person name="Miller A.N."/>
            <person name="Grigoriev I.V."/>
            <person name="Debuchy R."/>
            <person name="Gladieux P."/>
            <person name="Thoren M.H."/>
            <person name="Johannesson H."/>
        </authorList>
    </citation>
    <scope>NUCLEOTIDE SEQUENCE</scope>
    <source>
        <strain evidence="9">SMH3187-1</strain>
    </source>
</reference>
<keyword evidence="7" id="KW-0503">Monooxygenase</keyword>
<dbReference type="InterPro" id="IPR002401">
    <property type="entry name" value="Cyt_P450_E_grp-I"/>
</dbReference>
<evidence type="ECO:0000256" key="8">
    <source>
        <dbReference type="SAM" id="SignalP"/>
    </source>
</evidence>
<dbReference type="SUPFAM" id="SSF48264">
    <property type="entry name" value="Cytochrome P450"/>
    <property type="match status" value="1"/>
</dbReference>
<keyword evidence="3 6" id="KW-0349">Heme</keyword>
<comment type="cofactor">
    <cofactor evidence="1 6">
        <name>heme</name>
        <dbReference type="ChEBI" id="CHEBI:30413"/>
    </cofactor>
</comment>
<dbReference type="AlphaFoldDB" id="A0AA40BR37"/>
<dbReference type="Pfam" id="PF00067">
    <property type="entry name" value="p450"/>
    <property type="match status" value="1"/>
</dbReference>
<evidence type="ECO:0000256" key="3">
    <source>
        <dbReference type="ARBA" id="ARBA00022617"/>
    </source>
</evidence>
<organism evidence="9 10">
    <name type="scientific">Schizothecium vesticola</name>
    <dbReference type="NCBI Taxonomy" id="314040"/>
    <lineage>
        <taxon>Eukaryota</taxon>
        <taxon>Fungi</taxon>
        <taxon>Dikarya</taxon>
        <taxon>Ascomycota</taxon>
        <taxon>Pezizomycotina</taxon>
        <taxon>Sordariomycetes</taxon>
        <taxon>Sordariomycetidae</taxon>
        <taxon>Sordariales</taxon>
        <taxon>Schizotheciaceae</taxon>
        <taxon>Schizothecium</taxon>
    </lineage>
</organism>
<name>A0AA40BR37_9PEZI</name>
<feature type="binding site" description="axial binding residue" evidence="6">
    <location>
        <position position="495"/>
    </location>
    <ligand>
        <name>heme</name>
        <dbReference type="ChEBI" id="CHEBI:30413"/>
    </ligand>
    <ligandPart>
        <name>Fe</name>
        <dbReference type="ChEBI" id="CHEBI:18248"/>
    </ligandPart>
</feature>
<dbReference type="PRINTS" id="PR00463">
    <property type="entry name" value="EP450I"/>
</dbReference>
<proteinExistence type="inferred from homology"/>
<evidence type="ECO:0000256" key="4">
    <source>
        <dbReference type="ARBA" id="ARBA00022723"/>
    </source>
</evidence>
<dbReference type="Gene3D" id="1.10.630.10">
    <property type="entry name" value="Cytochrome P450"/>
    <property type="match status" value="1"/>
</dbReference>
<comment type="similarity">
    <text evidence="2 7">Belongs to the cytochrome P450 family.</text>
</comment>
<evidence type="ECO:0000313" key="9">
    <source>
        <dbReference type="EMBL" id="KAK0738849.1"/>
    </source>
</evidence>
<dbReference type="InterPro" id="IPR001128">
    <property type="entry name" value="Cyt_P450"/>
</dbReference>
<dbReference type="EMBL" id="JAUKUD010000007">
    <property type="protein sequence ID" value="KAK0738849.1"/>
    <property type="molecule type" value="Genomic_DNA"/>
</dbReference>
<keyword evidence="8" id="KW-0732">Signal</keyword>
<dbReference type="Proteomes" id="UP001172155">
    <property type="component" value="Unassembled WGS sequence"/>
</dbReference>
<dbReference type="GO" id="GO:0020037">
    <property type="term" value="F:heme binding"/>
    <property type="evidence" value="ECO:0007669"/>
    <property type="project" value="InterPro"/>
</dbReference>
<evidence type="ECO:0000256" key="6">
    <source>
        <dbReference type="PIRSR" id="PIRSR602401-1"/>
    </source>
</evidence>
<keyword evidence="10" id="KW-1185">Reference proteome</keyword>
<comment type="caution">
    <text evidence="9">The sequence shown here is derived from an EMBL/GenBank/DDBJ whole genome shotgun (WGS) entry which is preliminary data.</text>
</comment>
<sequence length="554" mass="62757">MADLWLAVLLSLVEETLWSKFPGPAQTTSTTTTSRLLRFASCFALQYLIIKAYRHVVYPHFLSPLRHLPGPTDNYPLLGQFPRILTSPSPNEPFLTWSAKWPQSPFIRYLSLGNQETLLINTVDAHKEVLQTQCYAFKKPDLLFRLIGDVLGRGLVFSEGAEHRRQRRILMGLFSTPNLKALSPVFREKGGLMSRWFDDNLDEDGRGVFDLLPCYARMELDVVGRTVLGVELGNLKSADQKWDFAACYHRIFQPSTLTGLITFINGVVPIRNILPIEANLGYMRDVSQTRAMVTECVRQRMREVDETRVHHEAQSSGGPSDLLTLILEERQTFKGSEDELTEEEIVNQLLTFVVAGHETTVGTLVWSSYVLARNTRVQNKLRKEILDAIASKDGGSLAWEDIDRLQYLNDFVREVLRLYAPAVISYREAIKDLTICDTFVPKGTLLHFSVHLAGRSKATWGDDAEQFIPERWDNRQGEATSPYAFEAFSNGPRVCIGRGFALMNVKMYLVEMVRRFRFFESPEMKAWGDAGPPLLNPSFALMAKGGLNVGIERI</sequence>
<dbReference type="InterPro" id="IPR050121">
    <property type="entry name" value="Cytochrome_P450_monoxygenase"/>
</dbReference>
<evidence type="ECO:0000256" key="1">
    <source>
        <dbReference type="ARBA" id="ARBA00001971"/>
    </source>
</evidence>
<dbReference type="InterPro" id="IPR017972">
    <property type="entry name" value="Cyt_P450_CS"/>
</dbReference>
<keyword evidence="5 6" id="KW-0408">Iron</keyword>
<dbReference type="GO" id="GO:0005506">
    <property type="term" value="F:iron ion binding"/>
    <property type="evidence" value="ECO:0007669"/>
    <property type="project" value="InterPro"/>
</dbReference>
<gene>
    <name evidence="9" type="ORF">B0T18DRAFT_433598</name>
</gene>
<evidence type="ECO:0000256" key="2">
    <source>
        <dbReference type="ARBA" id="ARBA00010617"/>
    </source>
</evidence>
<dbReference type="GO" id="GO:0016705">
    <property type="term" value="F:oxidoreductase activity, acting on paired donors, with incorporation or reduction of molecular oxygen"/>
    <property type="evidence" value="ECO:0007669"/>
    <property type="project" value="InterPro"/>
</dbReference>